<sequence>MRMAAKRRPHWLVRRCMQCARAPAVPWSTYSNPARGREIVQHGSGIEVLGQPGPGTPGPILKLPLVGQG</sequence>
<reference evidence="1" key="1">
    <citation type="submission" date="2021-08" db="EMBL/GenBank/DDBJ databases">
        <title>The first chromosome-level gecko genome reveals the dynamic sex chromosomes of Neotropical dwarf geckos (Sphaerodactylidae: Sphaerodactylus).</title>
        <authorList>
            <person name="Pinto B.J."/>
            <person name="Keating S.E."/>
            <person name="Gamble T."/>
        </authorList>
    </citation>
    <scope>NUCLEOTIDE SEQUENCE</scope>
    <source>
        <strain evidence="1">TG3544</strain>
    </source>
</reference>
<organism evidence="1 2">
    <name type="scientific">Sphaerodactylus townsendi</name>
    <dbReference type="NCBI Taxonomy" id="933632"/>
    <lineage>
        <taxon>Eukaryota</taxon>
        <taxon>Metazoa</taxon>
        <taxon>Chordata</taxon>
        <taxon>Craniata</taxon>
        <taxon>Vertebrata</taxon>
        <taxon>Euteleostomi</taxon>
        <taxon>Lepidosauria</taxon>
        <taxon>Squamata</taxon>
        <taxon>Bifurcata</taxon>
        <taxon>Gekkota</taxon>
        <taxon>Sphaerodactylidae</taxon>
        <taxon>Sphaerodactylus</taxon>
    </lineage>
</organism>
<gene>
    <name evidence="1" type="ORF">K3G42_025442</name>
</gene>
<name>A0ACB8F5T1_9SAUR</name>
<dbReference type="EMBL" id="CM037618">
    <property type="protein sequence ID" value="KAH8000434.1"/>
    <property type="molecule type" value="Genomic_DNA"/>
</dbReference>
<protein>
    <submittedName>
        <fullName evidence="1">Uncharacterized protein</fullName>
    </submittedName>
</protein>
<proteinExistence type="predicted"/>
<accession>A0ACB8F5T1</accession>
<dbReference type="Proteomes" id="UP000827872">
    <property type="component" value="Linkage Group LG05"/>
</dbReference>
<evidence type="ECO:0000313" key="2">
    <source>
        <dbReference type="Proteomes" id="UP000827872"/>
    </source>
</evidence>
<comment type="caution">
    <text evidence="1">The sequence shown here is derived from an EMBL/GenBank/DDBJ whole genome shotgun (WGS) entry which is preliminary data.</text>
</comment>
<evidence type="ECO:0000313" key="1">
    <source>
        <dbReference type="EMBL" id="KAH8000434.1"/>
    </source>
</evidence>
<keyword evidence="2" id="KW-1185">Reference proteome</keyword>